<dbReference type="Proteomes" id="UP001054889">
    <property type="component" value="Unassembled WGS sequence"/>
</dbReference>
<accession>A0AAV5F8V8</accession>
<feature type="domain" description="PAP/OAS1 substrate-binding-related" evidence="2">
    <location>
        <begin position="157"/>
        <end position="296"/>
    </location>
</feature>
<dbReference type="SUPFAM" id="SSF81631">
    <property type="entry name" value="PAP/OAS1 substrate-binding domain"/>
    <property type="match status" value="1"/>
</dbReference>
<sequence length="981" mass="108965">MAAGGRAVLATAARREAPGAVAAAEEAAAEVVRRVRPTDASERRRAEVVDYARRLIGSALGCEVRALLSPDICAFVRLFASPFSALGVGFSSAGWVFAYGSVPLKTYLPDGDIDLTILGNTSHDSTLVNDVYCILDSEDQNNDTEFEVKDLDQINAEVLYRFLEYFSTFDWDNYCISLNGPVALSSLPNLTVEATRSHPDDLLFDKEFLKSSVDEVFVPPRYSGQSGSCYMRFRPKHLNIIDPLKEYNNLGRSVNRASFHRIRTALSFGARKLGQILMCQSEIIPNEICGFFKNTLGRNGRGFRPDVAGTGAFHSSFGTGKDILEELSSISISYRKGNENSTPHDPSKSLGDNGSYVTNGPTRFSSCLPEGHNTASSTDLWSSHLIHHGPKQYSLFCHENGTGGSEKCDVDCYMDPETKQLSYCTAKTFNSGDRALIRQRPILNSYADVNNLGTEKKSWIAPLMEKQRLPPLSLRLPDLSGDLDLQFRCLRQVQYHLEYLFDVFLQSVQEACSNDKFQKGPFHIPTLNILLDADAALPGLLLPSSVESNGMKLSPVSCSNSTISQHSQDEDPWDVACQQNISLPSVTDIPSNGLSPSSSYVGSDSSIYSSEDSPERHETDTFFPRKSHNTYKEQLTPSRENGKILTNHPVHIESNQSSAAVGSFVPHEEQVALPGRTKEITIGQPLKVQGCIHSNRKAVDHSCNPRKEFVRHDNKTRQIPKYHRDICLNMNILQNQQYGTHMEFAQTPSAMWQMPKYQPFNSIQTIAKNCTNASLSWSLPKKQSYGTRKEDEIPDWSARHLSSYESLKLQNQRGRVCSKKYSAGKRSYNNHKEDLSFITGEHVRCNGPVNNMDDVEKKTSSKKFDENGNQLWPLLQEVPFSLHSTNSQEKPPVSDTSLPSFPITNGPPLETIEFGSLGPFALAFSSESKEVTNTHPVHKVLTYASAAVAQRSKASARHSRSPEFCRVGNEDEFPPLNAVVR</sequence>
<feature type="region of interest" description="Disordered" evidence="1">
    <location>
        <begin position="587"/>
        <end position="641"/>
    </location>
</feature>
<name>A0AAV5F8V8_ELECO</name>
<evidence type="ECO:0000256" key="1">
    <source>
        <dbReference type="SAM" id="MobiDB-lite"/>
    </source>
</evidence>
<dbReference type="InterPro" id="IPR058921">
    <property type="entry name" value="PAP/OAS1-rel"/>
</dbReference>
<protein>
    <recommendedName>
        <fullName evidence="2">PAP/OAS1 substrate-binding-related domain-containing protein</fullName>
    </recommendedName>
</protein>
<comment type="caution">
    <text evidence="3">The sequence shown here is derived from an EMBL/GenBank/DDBJ whole genome shotgun (WGS) entry which is preliminary data.</text>
</comment>
<proteinExistence type="predicted"/>
<dbReference type="InterPro" id="IPR058920">
    <property type="entry name" value="PAP-OAS1-bd-rel"/>
</dbReference>
<evidence type="ECO:0000313" key="3">
    <source>
        <dbReference type="EMBL" id="GJN31401.1"/>
    </source>
</evidence>
<gene>
    <name evidence="3" type="primary">gb19796</name>
    <name evidence="3" type="ORF">PR202_gb19796</name>
</gene>
<dbReference type="PANTHER" id="PTHR45979">
    <property type="entry name" value="PAP/OAS1 SUBSTRATE-BINDING DOMAIN SUPERFAMILY"/>
    <property type="match status" value="1"/>
</dbReference>
<feature type="compositionally biased region" description="Polar residues" evidence="1">
    <location>
        <begin position="339"/>
        <end position="355"/>
    </location>
</feature>
<evidence type="ECO:0000313" key="4">
    <source>
        <dbReference type="Proteomes" id="UP001054889"/>
    </source>
</evidence>
<evidence type="ECO:0000259" key="2">
    <source>
        <dbReference type="Pfam" id="PF26180"/>
    </source>
</evidence>
<dbReference type="EMBL" id="BQKI01000082">
    <property type="protein sequence ID" value="GJN31401.1"/>
    <property type="molecule type" value="Genomic_DNA"/>
</dbReference>
<feature type="region of interest" description="Disordered" evidence="1">
    <location>
        <begin position="335"/>
        <end position="355"/>
    </location>
</feature>
<organism evidence="3 4">
    <name type="scientific">Eleusine coracana subsp. coracana</name>
    <dbReference type="NCBI Taxonomy" id="191504"/>
    <lineage>
        <taxon>Eukaryota</taxon>
        <taxon>Viridiplantae</taxon>
        <taxon>Streptophyta</taxon>
        <taxon>Embryophyta</taxon>
        <taxon>Tracheophyta</taxon>
        <taxon>Spermatophyta</taxon>
        <taxon>Magnoliopsida</taxon>
        <taxon>Liliopsida</taxon>
        <taxon>Poales</taxon>
        <taxon>Poaceae</taxon>
        <taxon>PACMAD clade</taxon>
        <taxon>Chloridoideae</taxon>
        <taxon>Cynodonteae</taxon>
        <taxon>Eleusininae</taxon>
        <taxon>Eleusine</taxon>
    </lineage>
</organism>
<keyword evidence="4" id="KW-1185">Reference proteome</keyword>
<dbReference type="Pfam" id="PF26180">
    <property type="entry name" value="PAP-OAS1"/>
    <property type="match status" value="1"/>
</dbReference>
<reference evidence="3" key="1">
    <citation type="journal article" date="2018" name="DNA Res.">
        <title>Multiple hybrid de novo genome assembly of finger millet, an orphan allotetraploid crop.</title>
        <authorList>
            <person name="Hatakeyama M."/>
            <person name="Aluri S."/>
            <person name="Balachadran M.T."/>
            <person name="Sivarajan S.R."/>
            <person name="Patrignani A."/>
            <person name="Gruter S."/>
            <person name="Poveda L."/>
            <person name="Shimizu-Inatsugi R."/>
            <person name="Baeten J."/>
            <person name="Francoijs K.J."/>
            <person name="Nataraja K.N."/>
            <person name="Reddy Y.A.N."/>
            <person name="Phadnis S."/>
            <person name="Ravikumar R.L."/>
            <person name="Schlapbach R."/>
            <person name="Sreeman S.M."/>
            <person name="Shimizu K.K."/>
        </authorList>
    </citation>
    <scope>NUCLEOTIDE SEQUENCE</scope>
</reference>
<reference evidence="3" key="2">
    <citation type="submission" date="2021-12" db="EMBL/GenBank/DDBJ databases">
        <title>Resequencing data analysis of finger millet.</title>
        <authorList>
            <person name="Hatakeyama M."/>
            <person name="Aluri S."/>
            <person name="Balachadran M.T."/>
            <person name="Sivarajan S.R."/>
            <person name="Poveda L."/>
            <person name="Shimizu-Inatsugi R."/>
            <person name="Schlapbach R."/>
            <person name="Sreeman S.M."/>
            <person name="Shimizu K.K."/>
        </authorList>
    </citation>
    <scope>NUCLEOTIDE SEQUENCE</scope>
</reference>
<feature type="compositionally biased region" description="Low complexity" evidence="1">
    <location>
        <begin position="589"/>
        <end position="611"/>
    </location>
</feature>
<dbReference type="Gene3D" id="1.10.1410.10">
    <property type="match status" value="1"/>
</dbReference>
<dbReference type="AlphaFoldDB" id="A0AAV5F8V8"/>
<dbReference type="PANTHER" id="PTHR45979:SF3">
    <property type="entry name" value="EXPRESSED PROTEIN"/>
    <property type="match status" value="1"/>
</dbReference>